<evidence type="ECO:0000313" key="1">
    <source>
        <dbReference type="EnsemblPlants" id="EMT16691"/>
    </source>
</evidence>
<name>R7W6D6_AEGTA</name>
<organism evidence="1">
    <name type="scientific">Aegilops tauschii</name>
    <name type="common">Tausch's goatgrass</name>
    <name type="synonym">Aegilops squarrosa</name>
    <dbReference type="NCBI Taxonomy" id="37682"/>
    <lineage>
        <taxon>Eukaryota</taxon>
        <taxon>Viridiplantae</taxon>
        <taxon>Streptophyta</taxon>
        <taxon>Embryophyta</taxon>
        <taxon>Tracheophyta</taxon>
        <taxon>Spermatophyta</taxon>
        <taxon>Magnoliopsida</taxon>
        <taxon>Liliopsida</taxon>
        <taxon>Poales</taxon>
        <taxon>Poaceae</taxon>
        <taxon>BOP clade</taxon>
        <taxon>Pooideae</taxon>
        <taxon>Triticodae</taxon>
        <taxon>Triticeae</taxon>
        <taxon>Triticinae</taxon>
        <taxon>Aegilops</taxon>
    </lineage>
</organism>
<accession>R7W6D6</accession>
<reference evidence="1" key="1">
    <citation type="submission" date="2015-06" db="UniProtKB">
        <authorList>
            <consortium name="EnsemblPlants"/>
        </authorList>
    </citation>
    <scope>IDENTIFICATION</scope>
</reference>
<protein>
    <submittedName>
        <fullName evidence="1">Uncharacterized protein</fullName>
    </submittedName>
</protein>
<dbReference type="AlphaFoldDB" id="R7W6D6"/>
<dbReference type="EnsemblPlants" id="EMT16691">
    <property type="protein sequence ID" value="EMT16691"/>
    <property type="gene ID" value="F775_24537"/>
</dbReference>
<proteinExistence type="predicted"/>
<sequence length="87" mass="9754">MAERTSVQNEVQRLSWSKFKSKACFTFVCVCRSSYMSSTKPKPLVPTATCAAGASVDVYQVQLPVYAEFRYVVMDDQFRDVSVPKAS</sequence>